<reference evidence="2 3" key="1">
    <citation type="submission" date="2022-08" db="EMBL/GenBank/DDBJ databases">
        <title>Bacterial and archaeal communities from various locations to study Microbial Dark Matter (Phase II).</title>
        <authorList>
            <person name="Stepanauskas R."/>
        </authorList>
    </citation>
    <scope>NUCLEOTIDE SEQUENCE [LARGE SCALE GENOMIC DNA]</scope>
    <source>
        <strain evidence="2 3">PD1</strain>
    </source>
</reference>
<sequence>MAIGIGINLEFVRHADKPFEYGVKKAAELGYEFVEPCVATGRDLLAEAGYYHMLSMEEDPLYYKAMLDELGLKVSGLSAHSPLMKPEVAVPYLTQAIRWAADIGAPVVNTDEGPKPAWIDDDEEAFAIMRYTLKRVLPVAERHGIYIGLEPHQIYTTKLDTFLKLLKLVPSPMLKVNFDTGNCFLAGNDPVEFLEAVAEHVVHVHAKDIAYEHAEAERGKVTGTPVGCACGDGLIDWHAIVRVLKKAGFNGVLSVECGTEEQAAKSIAYLKKVLQEVEA</sequence>
<dbReference type="RefSeq" id="WP_259102113.1">
    <property type="nucleotide sequence ID" value="NZ_CP130454.1"/>
</dbReference>
<organism evidence="2 3">
    <name type="scientific">Candidatus Fervidibacter sacchari</name>
    <dbReference type="NCBI Taxonomy" id="1448929"/>
    <lineage>
        <taxon>Bacteria</taxon>
        <taxon>Candidatus Fervidibacterota</taxon>
        <taxon>Candidatus Fervidibacter</taxon>
    </lineage>
</organism>
<protein>
    <submittedName>
        <fullName evidence="2">Sugar phosphate isomerase/epimerase</fullName>
    </submittedName>
</protein>
<proteinExistence type="predicted"/>
<comment type="caution">
    <text evidence="2">The sequence shown here is derived from an EMBL/GenBank/DDBJ whole genome shotgun (WGS) entry which is preliminary data.</text>
</comment>
<dbReference type="EMBL" id="JANUCP010000010">
    <property type="protein sequence ID" value="MCS3921190.1"/>
    <property type="molecule type" value="Genomic_DNA"/>
</dbReference>
<dbReference type="InterPro" id="IPR036237">
    <property type="entry name" value="Xyl_isomerase-like_sf"/>
</dbReference>
<dbReference type="SUPFAM" id="SSF51658">
    <property type="entry name" value="Xylose isomerase-like"/>
    <property type="match status" value="1"/>
</dbReference>
<feature type="domain" description="Xylose isomerase-like TIM barrel" evidence="1">
    <location>
        <begin position="23"/>
        <end position="272"/>
    </location>
</feature>
<dbReference type="GO" id="GO:0016853">
    <property type="term" value="F:isomerase activity"/>
    <property type="evidence" value="ECO:0007669"/>
    <property type="project" value="UniProtKB-KW"/>
</dbReference>
<dbReference type="PANTHER" id="PTHR12110:SF53">
    <property type="entry name" value="BLR5974 PROTEIN"/>
    <property type="match status" value="1"/>
</dbReference>
<evidence type="ECO:0000259" key="1">
    <source>
        <dbReference type="Pfam" id="PF01261"/>
    </source>
</evidence>
<keyword evidence="2" id="KW-0413">Isomerase</keyword>
<gene>
    <name evidence="2" type="ORF">M2350_003636</name>
</gene>
<accession>A0ABT2EWA5</accession>
<dbReference type="Gene3D" id="3.20.20.150">
    <property type="entry name" value="Divalent-metal-dependent TIM barrel enzymes"/>
    <property type="match status" value="1"/>
</dbReference>
<dbReference type="Proteomes" id="UP001204798">
    <property type="component" value="Unassembled WGS sequence"/>
</dbReference>
<evidence type="ECO:0000313" key="2">
    <source>
        <dbReference type="EMBL" id="MCS3921190.1"/>
    </source>
</evidence>
<dbReference type="InterPro" id="IPR050312">
    <property type="entry name" value="IolE/XylAMocC-like"/>
</dbReference>
<name>A0ABT2EWA5_9BACT</name>
<keyword evidence="3" id="KW-1185">Reference proteome</keyword>
<evidence type="ECO:0000313" key="3">
    <source>
        <dbReference type="Proteomes" id="UP001204798"/>
    </source>
</evidence>
<dbReference type="PANTHER" id="PTHR12110">
    <property type="entry name" value="HYDROXYPYRUVATE ISOMERASE"/>
    <property type="match status" value="1"/>
</dbReference>
<dbReference type="InterPro" id="IPR013022">
    <property type="entry name" value="Xyl_isomerase-like_TIM-brl"/>
</dbReference>
<dbReference type="Pfam" id="PF01261">
    <property type="entry name" value="AP_endonuc_2"/>
    <property type="match status" value="1"/>
</dbReference>